<proteinExistence type="predicted"/>
<dbReference type="OrthoDB" id="8594232at2"/>
<dbReference type="Proteomes" id="UP000237381">
    <property type="component" value="Unassembled WGS sequence"/>
</dbReference>
<evidence type="ECO:0008006" key="4">
    <source>
        <dbReference type="Google" id="ProtNLM"/>
    </source>
</evidence>
<comment type="caution">
    <text evidence="2">The sequence shown here is derived from an EMBL/GenBank/DDBJ whole genome shotgun (WGS) entry which is preliminary data.</text>
</comment>
<gene>
    <name evidence="2" type="ORF">B0G62_103163</name>
</gene>
<dbReference type="CDD" id="cd14744">
    <property type="entry name" value="PAAR_CT_2"/>
    <property type="match status" value="1"/>
</dbReference>
<accession>A0A2S4MFZ3</accession>
<dbReference type="AlphaFoldDB" id="A0A2S4MFZ3"/>
<protein>
    <recommendedName>
        <fullName evidence="4">PAAR motif-containing protein</fullName>
    </recommendedName>
</protein>
<name>A0A2S4MFZ3_9BURK</name>
<evidence type="ECO:0000313" key="2">
    <source>
        <dbReference type="EMBL" id="POR53591.1"/>
    </source>
</evidence>
<keyword evidence="3" id="KW-1185">Reference proteome</keyword>
<sequence>MAKLMALKGNATTTGGRVQDGEELDLDHGQPYTYHLARASYGRCGQSGPILGTAFTWSVGKTHGVLDGDIVQCACPHGENRVIAQSTFYYNTP</sequence>
<dbReference type="EMBL" id="PQGA01000003">
    <property type="protein sequence ID" value="POR53591.1"/>
    <property type="molecule type" value="Genomic_DNA"/>
</dbReference>
<organism evidence="2 3">
    <name type="scientific">Paraburkholderia eburnea</name>
    <dbReference type="NCBI Taxonomy" id="1189126"/>
    <lineage>
        <taxon>Bacteria</taxon>
        <taxon>Pseudomonadati</taxon>
        <taxon>Pseudomonadota</taxon>
        <taxon>Betaproteobacteria</taxon>
        <taxon>Burkholderiales</taxon>
        <taxon>Burkholderiaceae</taxon>
        <taxon>Paraburkholderia</taxon>
    </lineage>
</organism>
<evidence type="ECO:0000256" key="1">
    <source>
        <dbReference type="SAM" id="MobiDB-lite"/>
    </source>
</evidence>
<evidence type="ECO:0000313" key="3">
    <source>
        <dbReference type="Proteomes" id="UP000237381"/>
    </source>
</evidence>
<reference evidence="2 3" key="1">
    <citation type="submission" date="2018-01" db="EMBL/GenBank/DDBJ databases">
        <title>Genomic Encyclopedia of Type Strains, Phase III (KMG-III): the genomes of soil and plant-associated and newly described type strains.</title>
        <authorList>
            <person name="Whitman W."/>
        </authorList>
    </citation>
    <scope>NUCLEOTIDE SEQUENCE [LARGE SCALE GENOMIC DNA]</scope>
    <source>
        <strain evidence="2 3">JCM 18070</strain>
    </source>
</reference>
<feature type="region of interest" description="Disordered" evidence="1">
    <location>
        <begin position="1"/>
        <end position="24"/>
    </location>
</feature>